<dbReference type="PROSITE" id="PS51257">
    <property type="entry name" value="PROKAR_LIPOPROTEIN"/>
    <property type="match status" value="1"/>
</dbReference>
<dbReference type="Proteomes" id="UP001156441">
    <property type="component" value="Unassembled WGS sequence"/>
</dbReference>
<feature type="signal peptide" evidence="1">
    <location>
        <begin position="1"/>
        <end position="24"/>
    </location>
</feature>
<proteinExistence type="predicted"/>
<protein>
    <recommendedName>
        <fullName evidence="4">Nuclear transport factor 2 family protein</fullName>
    </recommendedName>
</protein>
<name>A0ABT2JDH4_9PSEU</name>
<keyword evidence="1" id="KW-0732">Signal</keyword>
<evidence type="ECO:0000313" key="2">
    <source>
        <dbReference type="EMBL" id="MCT2585917.1"/>
    </source>
</evidence>
<sequence length="154" mass="16335">MRRAIVALAAFLLVAVTGCSVAVAGEAAPAGSGSSDGDQALVEEYYDRLNDAADEGEDVLRQYLARTQHPDFTDRLCDLGGLTMHMIPAMSTFRVDPDWVPPEADGPPRGVVYVLGVSISVREDGALLGEQIGSQRVVVLDGRAYGFSPCPLGR</sequence>
<reference evidence="2 3" key="1">
    <citation type="submission" date="2021-02" db="EMBL/GenBank/DDBJ databases">
        <title>Actinophytocola xerophila sp. nov., isolated from soil of cotton cropping field.</title>
        <authorList>
            <person name="Huang R."/>
            <person name="Chen X."/>
            <person name="Ge X."/>
            <person name="Liu W."/>
        </authorList>
    </citation>
    <scope>NUCLEOTIDE SEQUENCE [LARGE SCALE GENOMIC DNA]</scope>
    <source>
        <strain evidence="2 3">S1-96</strain>
    </source>
</reference>
<keyword evidence="3" id="KW-1185">Reference proteome</keyword>
<organism evidence="2 3">
    <name type="scientific">Actinophytocola gossypii</name>
    <dbReference type="NCBI Taxonomy" id="2812003"/>
    <lineage>
        <taxon>Bacteria</taxon>
        <taxon>Bacillati</taxon>
        <taxon>Actinomycetota</taxon>
        <taxon>Actinomycetes</taxon>
        <taxon>Pseudonocardiales</taxon>
        <taxon>Pseudonocardiaceae</taxon>
    </lineage>
</organism>
<gene>
    <name evidence="2" type="ORF">JT362_22630</name>
</gene>
<evidence type="ECO:0000313" key="3">
    <source>
        <dbReference type="Proteomes" id="UP001156441"/>
    </source>
</evidence>
<dbReference type="RefSeq" id="WP_260193656.1">
    <property type="nucleotide sequence ID" value="NZ_JAFFZE010000016.1"/>
</dbReference>
<evidence type="ECO:0000256" key="1">
    <source>
        <dbReference type="SAM" id="SignalP"/>
    </source>
</evidence>
<feature type="chain" id="PRO_5046506736" description="Nuclear transport factor 2 family protein" evidence="1">
    <location>
        <begin position="25"/>
        <end position="154"/>
    </location>
</feature>
<dbReference type="EMBL" id="JAFFZE010000016">
    <property type="protein sequence ID" value="MCT2585917.1"/>
    <property type="molecule type" value="Genomic_DNA"/>
</dbReference>
<comment type="caution">
    <text evidence="2">The sequence shown here is derived from an EMBL/GenBank/DDBJ whole genome shotgun (WGS) entry which is preliminary data.</text>
</comment>
<accession>A0ABT2JDH4</accession>
<evidence type="ECO:0008006" key="4">
    <source>
        <dbReference type="Google" id="ProtNLM"/>
    </source>
</evidence>